<dbReference type="GO" id="GO:0015171">
    <property type="term" value="F:amino acid transmembrane transporter activity"/>
    <property type="evidence" value="ECO:0007669"/>
    <property type="project" value="TreeGrafter"/>
</dbReference>
<sequence>MNIELYLFFLITTVILIMVPGPAAITVATQGASHHSKNAFLCVLGVASADALFFLLSATGIASLIVASNLLFSIIKWFGVAYLIYLGASAIFSKAGAIKIDAPATKTSPAKAFSQGLIIQLSNPKALMYFSALLPQFIDPNKPIIFQIFLMGLTCFLADLLVYSLFNRIGAQLAKKQMKSWIINIINKAAGVMLITTGIKMTTLENL</sequence>
<dbReference type="Proteomes" id="UP000236724">
    <property type="component" value="Unassembled WGS sequence"/>
</dbReference>
<dbReference type="PANTHER" id="PTHR30086:SF20">
    <property type="entry name" value="ARGININE EXPORTER PROTEIN ARGO-RELATED"/>
    <property type="match status" value="1"/>
</dbReference>
<comment type="subcellular location">
    <subcellularLocation>
        <location evidence="1">Cell membrane</location>
        <topology evidence="1">Multi-pass membrane protein</topology>
    </subcellularLocation>
</comment>
<evidence type="ECO:0000256" key="2">
    <source>
        <dbReference type="ARBA" id="ARBA00022475"/>
    </source>
</evidence>
<keyword evidence="5 6" id="KW-0472">Membrane</keyword>
<feature type="transmembrane region" description="Helical" evidence="6">
    <location>
        <begin position="74"/>
        <end position="96"/>
    </location>
</feature>
<dbReference type="PANTHER" id="PTHR30086">
    <property type="entry name" value="ARGININE EXPORTER PROTEIN ARGO"/>
    <property type="match status" value="1"/>
</dbReference>
<evidence type="ECO:0000256" key="1">
    <source>
        <dbReference type="ARBA" id="ARBA00004651"/>
    </source>
</evidence>
<protein>
    <submittedName>
        <fullName evidence="7">Homoserine/homoserine lactone efflux protein</fullName>
    </submittedName>
</protein>
<dbReference type="EMBL" id="FMSV02000502">
    <property type="protein sequence ID" value="SEH06644.1"/>
    <property type="molecule type" value="Genomic_DNA"/>
</dbReference>
<evidence type="ECO:0000256" key="5">
    <source>
        <dbReference type="ARBA" id="ARBA00023136"/>
    </source>
</evidence>
<evidence type="ECO:0000313" key="8">
    <source>
        <dbReference type="Proteomes" id="UP000236724"/>
    </source>
</evidence>
<evidence type="ECO:0000256" key="4">
    <source>
        <dbReference type="ARBA" id="ARBA00022989"/>
    </source>
</evidence>
<evidence type="ECO:0000256" key="6">
    <source>
        <dbReference type="SAM" id="Phobius"/>
    </source>
</evidence>
<keyword evidence="8" id="KW-1185">Reference proteome</keyword>
<name>A0A1H6FC72_9GAMM</name>
<dbReference type="AlphaFoldDB" id="A0A1H6FC72"/>
<feature type="transmembrane region" description="Helical" evidence="6">
    <location>
        <begin position="40"/>
        <end position="68"/>
    </location>
</feature>
<feature type="transmembrane region" description="Helical" evidence="6">
    <location>
        <begin position="144"/>
        <end position="166"/>
    </location>
</feature>
<dbReference type="InterPro" id="IPR001123">
    <property type="entry name" value="LeuE-type"/>
</dbReference>
<proteinExistence type="predicted"/>
<keyword evidence="4 6" id="KW-1133">Transmembrane helix</keyword>
<dbReference type="PIRSF" id="PIRSF006324">
    <property type="entry name" value="LeuE"/>
    <property type="match status" value="1"/>
</dbReference>
<evidence type="ECO:0000313" key="7">
    <source>
        <dbReference type="EMBL" id="SEH06644.1"/>
    </source>
</evidence>
<keyword evidence="3 6" id="KW-0812">Transmembrane</keyword>
<organism evidence="7 8">
    <name type="scientific">Candidatus Venteria ishoeyi</name>
    <dbReference type="NCBI Taxonomy" id="1899563"/>
    <lineage>
        <taxon>Bacteria</taxon>
        <taxon>Pseudomonadati</taxon>
        <taxon>Pseudomonadota</taxon>
        <taxon>Gammaproteobacteria</taxon>
        <taxon>Thiotrichales</taxon>
        <taxon>Thiotrichaceae</taxon>
        <taxon>Venteria</taxon>
    </lineage>
</organism>
<evidence type="ECO:0000256" key="3">
    <source>
        <dbReference type="ARBA" id="ARBA00022692"/>
    </source>
</evidence>
<dbReference type="RefSeq" id="WP_103920399.1">
    <property type="nucleotide sequence ID" value="NZ_FMSV02000502.1"/>
</dbReference>
<gene>
    <name evidence="7" type="primary">rhtB</name>
    <name evidence="7" type="ORF">MBHS_02508</name>
</gene>
<dbReference type="GO" id="GO:0005886">
    <property type="term" value="C:plasma membrane"/>
    <property type="evidence" value="ECO:0007669"/>
    <property type="project" value="UniProtKB-SubCell"/>
</dbReference>
<feature type="transmembrane region" description="Helical" evidence="6">
    <location>
        <begin position="178"/>
        <end position="199"/>
    </location>
</feature>
<dbReference type="OrthoDB" id="9804822at2"/>
<feature type="transmembrane region" description="Helical" evidence="6">
    <location>
        <begin position="6"/>
        <end position="28"/>
    </location>
</feature>
<reference evidence="7 8" key="1">
    <citation type="submission" date="2016-10" db="EMBL/GenBank/DDBJ databases">
        <authorList>
            <person name="de Groot N.N."/>
        </authorList>
    </citation>
    <scope>NUCLEOTIDE SEQUENCE [LARGE SCALE GENOMIC DNA]</scope>
    <source>
        <strain evidence="7">MBHS1</strain>
    </source>
</reference>
<accession>A0A1H6FC72</accession>
<dbReference type="Pfam" id="PF01810">
    <property type="entry name" value="LysE"/>
    <property type="match status" value="1"/>
</dbReference>
<keyword evidence="2" id="KW-1003">Cell membrane</keyword>